<reference evidence="1" key="1">
    <citation type="journal article" date="2025" name="Int. J. Syst. Evol. Microbiol.">
        <title>Inconstantimicrobium mannanitabidum sp. nov., a novel member of the family Clostridiaceae isolated from anoxic soil under the treatment of reductive soil disinfestation.</title>
        <authorList>
            <person name="Ueki A."/>
            <person name="Tonouchi A."/>
            <person name="Honma S."/>
            <person name="Kaku N."/>
            <person name="Ueki K."/>
        </authorList>
    </citation>
    <scope>NUCLEOTIDE SEQUENCE</scope>
    <source>
        <strain evidence="1">TW13</strain>
    </source>
</reference>
<evidence type="ECO:0000313" key="1">
    <source>
        <dbReference type="EMBL" id="GKX66055.1"/>
    </source>
</evidence>
<keyword evidence="2" id="KW-1185">Reference proteome</keyword>
<sequence length="309" mass="35423">MEFIDLHCDVPSRIYYENKQLRKNDFSVDIEKLKKGNAMAQFFAFFIESSKCKARDEFLKMYAKFMEEVNKNSEIALAKNIKDLYKNRNEGKISAFLTIEEGAVLDGNINNLYDAYEKGIRLITLTWNYENEIGYPSRNKNFINKGLKEFGIDLITEMNRLGIAIDVSHLSDGGFYDVIQNSKFPILASHSNSRSITNHPRNLTDEMIRLLGNNGGIMGLNYCAEFIGTKKITAIEDIVNHMQHIVNVGGEDIIALGSDFDGIENEVEINNPGEMYKLINALEQKGYKEDFIEKLFYKNSERFIKDTLK</sequence>
<organism evidence="1 2">
    <name type="scientific">Inconstantimicrobium mannanitabidum</name>
    <dbReference type="NCBI Taxonomy" id="1604901"/>
    <lineage>
        <taxon>Bacteria</taxon>
        <taxon>Bacillati</taxon>
        <taxon>Bacillota</taxon>
        <taxon>Clostridia</taxon>
        <taxon>Eubacteriales</taxon>
        <taxon>Clostridiaceae</taxon>
        <taxon>Inconstantimicrobium</taxon>
    </lineage>
</organism>
<dbReference type="EMBL" id="BROD01000001">
    <property type="protein sequence ID" value="GKX66055.1"/>
    <property type="molecule type" value="Genomic_DNA"/>
</dbReference>
<protein>
    <submittedName>
        <fullName evidence="1">Dipeptidase</fullName>
    </submittedName>
</protein>
<name>A0ACB5RAB4_9CLOT</name>
<accession>A0ACB5RAB4</accession>
<proteinExistence type="predicted"/>
<gene>
    <name evidence="1" type="ORF">rsdtw13_13130</name>
</gene>
<evidence type="ECO:0000313" key="2">
    <source>
        <dbReference type="Proteomes" id="UP001058074"/>
    </source>
</evidence>
<dbReference type="Proteomes" id="UP001058074">
    <property type="component" value="Unassembled WGS sequence"/>
</dbReference>
<comment type="caution">
    <text evidence="1">The sequence shown here is derived from an EMBL/GenBank/DDBJ whole genome shotgun (WGS) entry which is preliminary data.</text>
</comment>